<proteinExistence type="predicted"/>
<feature type="compositionally biased region" description="Basic and acidic residues" evidence="1">
    <location>
        <begin position="17"/>
        <end position="27"/>
    </location>
</feature>
<dbReference type="Proteomes" id="UP000054559">
    <property type="component" value="Unassembled WGS sequence"/>
</dbReference>
<sequence>MRLWRRFRSGCTGRLPDQARRSQRRDCPSAGRTSGHCTGSCSVGLWRKTRSSCISKLVWQGRRSADGDRRRDHRRVLDSAKSAKHHHLAAGGIAKYREGDGRRNLLASYRRRPGRPSSKIARNDQRVRYGEPVSAKVVRGHRAKGEWRNVQAADEVTCRQRGG</sequence>
<feature type="compositionally biased region" description="Basic and acidic residues" evidence="1">
    <location>
        <begin position="64"/>
        <end position="78"/>
    </location>
</feature>
<evidence type="ECO:0000313" key="2">
    <source>
        <dbReference type="EMBL" id="KMU80839.1"/>
    </source>
</evidence>
<gene>
    <name evidence="2" type="ORF">CISG_08965</name>
</gene>
<reference evidence="3" key="1">
    <citation type="journal article" date="2010" name="Genome Res.">
        <title>Population genomic sequencing of Coccidioides fungi reveals recent hybridization and transposon control.</title>
        <authorList>
            <person name="Neafsey D.E."/>
            <person name="Barker B.M."/>
            <person name="Sharpton T.J."/>
            <person name="Stajich J.E."/>
            <person name="Park D.J."/>
            <person name="Whiston E."/>
            <person name="Hung C.-Y."/>
            <person name="McMahan C."/>
            <person name="White J."/>
            <person name="Sykes S."/>
            <person name="Heiman D."/>
            <person name="Young S."/>
            <person name="Zeng Q."/>
            <person name="Abouelleil A."/>
            <person name="Aftuck L."/>
            <person name="Bessette D."/>
            <person name="Brown A."/>
            <person name="FitzGerald M."/>
            <person name="Lui A."/>
            <person name="Macdonald J.P."/>
            <person name="Priest M."/>
            <person name="Orbach M.J."/>
            <person name="Galgiani J.N."/>
            <person name="Kirkland T.N."/>
            <person name="Cole G.T."/>
            <person name="Birren B.W."/>
            <person name="Henn M.R."/>
            <person name="Taylor J.W."/>
            <person name="Rounsley S.D."/>
        </authorList>
    </citation>
    <scope>NUCLEOTIDE SEQUENCE [LARGE SCALE GENOMIC DNA]</scope>
    <source>
        <strain evidence="3">RMSCC 3703</strain>
    </source>
</reference>
<evidence type="ECO:0000313" key="3">
    <source>
        <dbReference type="Proteomes" id="UP000054559"/>
    </source>
</evidence>
<organism evidence="2 3">
    <name type="scientific">Coccidioides immitis RMSCC 3703</name>
    <dbReference type="NCBI Taxonomy" id="454286"/>
    <lineage>
        <taxon>Eukaryota</taxon>
        <taxon>Fungi</taxon>
        <taxon>Dikarya</taxon>
        <taxon>Ascomycota</taxon>
        <taxon>Pezizomycotina</taxon>
        <taxon>Eurotiomycetes</taxon>
        <taxon>Eurotiomycetidae</taxon>
        <taxon>Onygenales</taxon>
        <taxon>Onygenaceae</taxon>
        <taxon>Coccidioides</taxon>
    </lineage>
</organism>
<dbReference type="AlphaFoldDB" id="A0A0J8R732"/>
<evidence type="ECO:0000256" key="1">
    <source>
        <dbReference type="SAM" id="MobiDB-lite"/>
    </source>
</evidence>
<feature type="region of interest" description="Disordered" evidence="1">
    <location>
        <begin position="64"/>
        <end position="89"/>
    </location>
</feature>
<name>A0A0J8R732_COCIT</name>
<feature type="region of interest" description="Disordered" evidence="1">
    <location>
        <begin position="15"/>
        <end position="38"/>
    </location>
</feature>
<dbReference type="EMBL" id="DS268192">
    <property type="protein sequence ID" value="KMU80839.1"/>
    <property type="molecule type" value="Genomic_DNA"/>
</dbReference>
<accession>A0A0J8R732</accession>
<protein>
    <submittedName>
        <fullName evidence="2">Uncharacterized protein</fullName>
    </submittedName>
</protein>